<evidence type="ECO:0000256" key="2">
    <source>
        <dbReference type="ARBA" id="ARBA00023235"/>
    </source>
</evidence>
<sequence>MAKKPVKYYVVDAFTDSAFKGNPAAVCLLEEEEEKDNQWLQSVAAEFNMPMTAYLTPIHGTSVPRFGVRYFTPSSTE</sequence>
<gene>
    <name evidence="3" type="ORF">L195_g038312</name>
</gene>
<reference evidence="3 4" key="1">
    <citation type="journal article" date="2014" name="Am. J. Bot.">
        <title>Genome assembly and annotation for red clover (Trifolium pratense; Fabaceae).</title>
        <authorList>
            <person name="Istvanek J."/>
            <person name="Jaros M."/>
            <person name="Krenek A."/>
            <person name="Repkova J."/>
        </authorList>
    </citation>
    <scope>NUCLEOTIDE SEQUENCE [LARGE SCALE GENOMIC DNA]</scope>
    <source>
        <strain evidence="4">cv. Tatra</strain>
        <tissue evidence="3">Young leaves</tissue>
    </source>
</reference>
<dbReference type="Gene3D" id="3.10.310.10">
    <property type="entry name" value="Diaminopimelate Epimerase, Chain A, domain 1"/>
    <property type="match status" value="1"/>
</dbReference>
<dbReference type="InterPro" id="IPR003719">
    <property type="entry name" value="Phenazine_PhzF-like"/>
</dbReference>
<accession>A0A2K3LUU9</accession>
<dbReference type="PANTHER" id="PTHR13774:SF17">
    <property type="entry name" value="PHENAZINE BIOSYNTHESIS-LIKE DOMAIN-CONTAINING PROTEIN"/>
    <property type="match status" value="1"/>
</dbReference>
<dbReference type="SUPFAM" id="SSF54506">
    <property type="entry name" value="Diaminopimelate epimerase-like"/>
    <property type="match status" value="1"/>
</dbReference>
<protein>
    <submittedName>
        <fullName evidence="3">Putative isomerase</fullName>
    </submittedName>
</protein>
<organism evidence="3 4">
    <name type="scientific">Trifolium pratense</name>
    <name type="common">Red clover</name>
    <dbReference type="NCBI Taxonomy" id="57577"/>
    <lineage>
        <taxon>Eukaryota</taxon>
        <taxon>Viridiplantae</taxon>
        <taxon>Streptophyta</taxon>
        <taxon>Embryophyta</taxon>
        <taxon>Tracheophyta</taxon>
        <taxon>Spermatophyta</taxon>
        <taxon>Magnoliopsida</taxon>
        <taxon>eudicotyledons</taxon>
        <taxon>Gunneridae</taxon>
        <taxon>Pentapetalae</taxon>
        <taxon>rosids</taxon>
        <taxon>fabids</taxon>
        <taxon>Fabales</taxon>
        <taxon>Fabaceae</taxon>
        <taxon>Papilionoideae</taxon>
        <taxon>50 kb inversion clade</taxon>
        <taxon>NPAAA clade</taxon>
        <taxon>Hologalegina</taxon>
        <taxon>IRL clade</taxon>
        <taxon>Trifolieae</taxon>
        <taxon>Trifolium</taxon>
    </lineage>
</organism>
<reference evidence="3 4" key="2">
    <citation type="journal article" date="2017" name="Front. Plant Sci.">
        <title>Gene Classification and Mining of Molecular Markers Useful in Red Clover (Trifolium pratense) Breeding.</title>
        <authorList>
            <person name="Istvanek J."/>
            <person name="Dluhosova J."/>
            <person name="Dluhos P."/>
            <person name="Patkova L."/>
            <person name="Nedelnik J."/>
            <person name="Repkova J."/>
        </authorList>
    </citation>
    <scope>NUCLEOTIDE SEQUENCE [LARGE SCALE GENOMIC DNA]</scope>
    <source>
        <strain evidence="4">cv. Tatra</strain>
        <tissue evidence="3">Young leaves</tissue>
    </source>
</reference>
<evidence type="ECO:0000256" key="1">
    <source>
        <dbReference type="ARBA" id="ARBA00008270"/>
    </source>
</evidence>
<dbReference type="ExpressionAtlas" id="A0A2K3LUU9">
    <property type="expression patterns" value="baseline"/>
</dbReference>
<proteinExistence type="inferred from homology"/>
<dbReference type="STRING" id="57577.A0A2K3LUU9"/>
<evidence type="ECO:0000313" key="4">
    <source>
        <dbReference type="Proteomes" id="UP000236291"/>
    </source>
</evidence>
<dbReference type="PANTHER" id="PTHR13774">
    <property type="entry name" value="PHENAZINE BIOSYNTHESIS PROTEIN"/>
    <property type="match status" value="1"/>
</dbReference>
<dbReference type="GO" id="GO:0005737">
    <property type="term" value="C:cytoplasm"/>
    <property type="evidence" value="ECO:0007669"/>
    <property type="project" value="TreeGrafter"/>
</dbReference>
<dbReference type="GO" id="GO:0016853">
    <property type="term" value="F:isomerase activity"/>
    <property type="evidence" value="ECO:0007669"/>
    <property type="project" value="UniProtKB-KW"/>
</dbReference>
<evidence type="ECO:0000313" key="3">
    <source>
        <dbReference type="EMBL" id="PNX82283.1"/>
    </source>
</evidence>
<feature type="non-terminal residue" evidence="3">
    <location>
        <position position="77"/>
    </location>
</feature>
<dbReference type="AlphaFoldDB" id="A0A2K3LUU9"/>
<dbReference type="Proteomes" id="UP000236291">
    <property type="component" value="Unassembled WGS sequence"/>
</dbReference>
<dbReference type="Pfam" id="PF02567">
    <property type="entry name" value="PhzC-PhzF"/>
    <property type="match status" value="1"/>
</dbReference>
<comment type="similarity">
    <text evidence="1">Belongs to the PhzF family.</text>
</comment>
<dbReference type="EMBL" id="ASHM01041676">
    <property type="protein sequence ID" value="PNX82283.1"/>
    <property type="molecule type" value="Genomic_DNA"/>
</dbReference>
<name>A0A2K3LUU9_TRIPR</name>
<keyword evidence="2 3" id="KW-0413">Isomerase</keyword>
<comment type="caution">
    <text evidence="3">The sequence shown here is derived from an EMBL/GenBank/DDBJ whole genome shotgun (WGS) entry which is preliminary data.</text>
</comment>